<feature type="region of interest" description="Disordered" evidence="1">
    <location>
        <begin position="9"/>
        <end position="36"/>
    </location>
</feature>
<reference evidence="4" key="1">
    <citation type="journal article" date="2019" name="bioRxiv">
        <title>Genomics, evolutionary history and diagnostics of the Alternaria alternata species group including apple and Asian pear pathotypes.</title>
        <authorList>
            <person name="Armitage A.D."/>
            <person name="Cockerton H.M."/>
            <person name="Sreenivasaprasad S."/>
            <person name="Woodhall J.W."/>
            <person name="Lane C.R."/>
            <person name="Harrison R.J."/>
            <person name="Clarkson J.P."/>
        </authorList>
    </citation>
    <scope>NUCLEOTIDE SEQUENCE [LARGE SCALE GENOMIC DNA]</scope>
    <source>
        <strain evidence="4">FERA 1177</strain>
    </source>
</reference>
<evidence type="ECO:0000313" key="3">
    <source>
        <dbReference type="EMBL" id="RYN67466.1"/>
    </source>
</evidence>
<evidence type="ECO:0000256" key="1">
    <source>
        <dbReference type="SAM" id="MobiDB-lite"/>
    </source>
</evidence>
<name>A0A4Q4N280_ALTAL</name>
<feature type="chain" id="PRO_5020802638" evidence="2">
    <location>
        <begin position="16"/>
        <end position="79"/>
    </location>
</feature>
<comment type="caution">
    <text evidence="3">The sequence shown here is derived from an EMBL/GenBank/DDBJ whole genome shotgun (WGS) entry which is preliminary data.</text>
</comment>
<proteinExistence type="predicted"/>
<evidence type="ECO:0000313" key="4">
    <source>
        <dbReference type="Proteomes" id="UP000291422"/>
    </source>
</evidence>
<sequence length="79" mass="9078">MLFTTLLVFPIGTNSNGSEEREEAEEEEEEEEEEEYGFHCGVMIDLNGKGKYKAMILLMVGRPLEYKSDGLMLRRMLTV</sequence>
<protein>
    <submittedName>
        <fullName evidence="3">Uncharacterized protein</fullName>
    </submittedName>
</protein>
<accession>A0A4Q4N280</accession>
<dbReference type="Proteomes" id="UP000291422">
    <property type="component" value="Unassembled WGS sequence"/>
</dbReference>
<dbReference type="EMBL" id="PDXD01000052">
    <property type="protein sequence ID" value="RYN67466.1"/>
    <property type="molecule type" value="Genomic_DNA"/>
</dbReference>
<evidence type="ECO:0000256" key="2">
    <source>
        <dbReference type="SAM" id="SignalP"/>
    </source>
</evidence>
<keyword evidence="2" id="KW-0732">Signal</keyword>
<feature type="compositionally biased region" description="Acidic residues" evidence="1">
    <location>
        <begin position="20"/>
        <end position="35"/>
    </location>
</feature>
<feature type="signal peptide" evidence="2">
    <location>
        <begin position="1"/>
        <end position="15"/>
    </location>
</feature>
<gene>
    <name evidence="3" type="ORF">AA0117_g11457</name>
</gene>
<organism evidence="3 4">
    <name type="scientific">Alternaria alternata</name>
    <name type="common">Alternaria rot fungus</name>
    <name type="synonym">Torula alternata</name>
    <dbReference type="NCBI Taxonomy" id="5599"/>
    <lineage>
        <taxon>Eukaryota</taxon>
        <taxon>Fungi</taxon>
        <taxon>Dikarya</taxon>
        <taxon>Ascomycota</taxon>
        <taxon>Pezizomycotina</taxon>
        <taxon>Dothideomycetes</taxon>
        <taxon>Pleosporomycetidae</taxon>
        <taxon>Pleosporales</taxon>
        <taxon>Pleosporineae</taxon>
        <taxon>Pleosporaceae</taxon>
        <taxon>Alternaria</taxon>
        <taxon>Alternaria sect. Alternaria</taxon>
        <taxon>Alternaria alternata complex</taxon>
    </lineage>
</organism>
<dbReference type="AlphaFoldDB" id="A0A4Q4N280"/>